<protein>
    <submittedName>
        <fullName evidence="2">DUF5597 domain-containing protein</fullName>
    </submittedName>
</protein>
<name>A0ABT2UWH0_9BACL</name>
<sequence length="225" mass="24441">MHVRLGAAGTPSCSDYFPFPVTATNVFYAIGEHNALCFAPFGIEDLLAPALDDGGGAESILLMAALNIDRSGFTLNGTGPYLALSYELLGNMLGIIQKYRGTGKMRGFVQHHDLGCVLAFSKYDLKISYKQPQEGKPISGGLVIEVSDDEFIMVGIGFKVEFLPKGGEPCKVGYIRIEEGTFIQDEWIRGRILNGDEGAYRIEIGSVAAALCVEMYKYESFVSIS</sequence>
<accession>A0ABT2UWH0</accession>
<gene>
    <name evidence="2" type="ORF">OB236_39150</name>
</gene>
<dbReference type="Pfam" id="PF18120">
    <property type="entry name" value="DUF5597"/>
    <property type="match status" value="1"/>
</dbReference>
<proteinExistence type="predicted"/>
<reference evidence="2 3" key="1">
    <citation type="submission" date="2022-09" db="EMBL/GenBank/DDBJ databases">
        <authorList>
            <person name="Han X.L."/>
            <person name="Wang Q."/>
            <person name="Lu T."/>
        </authorList>
    </citation>
    <scope>NUCLEOTIDE SEQUENCE [LARGE SCALE GENOMIC DNA]</scope>
    <source>
        <strain evidence="2 3">WQ 127069</strain>
    </source>
</reference>
<evidence type="ECO:0000259" key="1">
    <source>
        <dbReference type="Pfam" id="PF18120"/>
    </source>
</evidence>
<comment type="caution">
    <text evidence="2">The sequence shown here is derived from an EMBL/GenBank/DDBJ whole genome shotgun (WGS) entry which is preliminary data.</text>
</comment>
<evidence type="ECO:0000313" key="3">
    <source>
        <dbReference type="Proteomes" id="UP001652445"/>
    </source>
</evidence>
<organism evidence="2 3">
    <name type="scientific">Paenibacillus baimaensis</name>
    <dbReference type="NCBI Taxonomy" id="2982185"/>
    <lineage>
        <taxon>Bacteria</taxon>
        <taxon>Bacillati</taxon>
        <taxon>Bacillota</taxon>
        <taxon>Bacilli</taxon>
        <taxon>Bacillales</taxon>
        <taxon>Paenibacillaceae</taxon>
        <taxon>Paenibacillus</taxon>
    </lineage>
</organism>
<dbReference type="Gene3D" id="2.60.220.20">
    <property type="entry name" value="putative beta-Galactosidase from caulobacter crescentus"/>
    <property type="match status" value="1"/>
</dbReference>
<evidence type="ECO:0000313" key="2">
    <source>
        <dbReference type="EMBL" id="MCU6798162.1"/>
    </source>
</evidence>
<keyword evidence="3" id="KW-1185">Reference proteome</keyword>
<dbReference type="EMBL" id="JAOQIO010000125">
    <property type="protein sequence ID" value="MCU6798162.1"/>
    <property type="molecule type" value="Genomic_DNA"/>
</dbReference>
<feature type="domain" description="DUF5597" evidence="1">
    <location>
        <begin position="83"/>
        <end position="204"/>
    </location>
</feature>
<dbReference type="Proteomes" id="UP001652445">
    <property type="component" value="Unassembled WGS sequence"/>
</dbReference>
<dbReference type="InterPro" id="IPR040719">
    <property type="entry name" value="DUF5597"/>
</dbReference>